<accession>A0A2T5G9B1</accession>
<dbReference type="EMBL" id="PEBV01000023">
    <property type="protein sequence ID" value="PTQ52769.1"/>
    <property type="molecule type" value="Genomic_DNA"/>
</dbReference>
<dbReference type="Gene3D" id="3.40.50.150">
    <property type="entry name" value="Vaccinia Virus protein VP39"/>
    <property type="match status" value="1"/>
</dbReference>
<dbReference type="PANTHER" id="PTHR11558">
    <property type="entry name" value="SPERMIDINE/SPERMINE SYNTHASE"/>
    <property type="match status" value="1"/>
</dbReference>
<evidence type="ECO:0000256" key="4">
    <source>
        <dbReference type="HAMAP-Rule" id="MF_00198"/>
    </source>
</evidence>
<dbReference type="Pfam" id="PF17284">
    <property type="entry name" value="Spermine_synt_N"/>
    <property type="match status" value="1"/>
</dbReference>
<evidence type="ECO:0000259" key="6">
    <source>
        <dbReference type="PROSITE" id="PS51006"/>
    </source>
</evidence>
<reference evidence="7 8" key="1">
    <citation type="submission" date="2017-08" db="EMBL/GenBank/DDBJ databases">
        <title>Burning lignite coal seam in the remote Altai Mountains harbors a hydrogen-driven thermophilic microbial community.</title>
        <authorList>
            <person name="Kadnikov V.V."/>
            <person name="Mardanov A.V."/>
            <person name="Ivasenko D."/>
            <person name="Beletsky A.V."/>
            <person name="Karnachuk O.V."/>
            <person name="Ravin N.V."/>
        </authorList>
    </citation>
    <scope>NUCLEOTIDE SEQUENCE [LARGE SCALE GENOMIC DNA]</scope>
    <source>
        <strain evidence="7">AL33</strain>
    </source>
</reference>
<dbReference type="EC" id="2.5.1.16" evidence="4"/>
<dbReference type="SUPFAM" id="SSF53335">
    <property type="entry name" value="S-adenosyl-L-methionine-dependent methyltransferases"/>
    <property type="match status" value="1"/>
</dbReference>
<feature type="binding site" evidence="4">
    <location>
        <position position="127"/>
    </location>
    <ligand>
        <name>S-methyl-5'-thioadenosine</name>
        <dbReference type="ChEBI" id="CHEBI:17509"/>
    </ligand>
</feature>
<keyword evidence="3 4" id="KW-0620">Polyamine biosynthesis</keyword>
<evidence type="ECO:0000256" key="3">
    <source>
        <dbReference type="ARBA" id="ARBA00023115"/>
    </source>
</evidence>
<comment type="caution">
    <text evidence="7">The sequence shown here is derived from an EMBL/GenBank/DDBJ whole genome shotgun (WGS) entry which is preliminary data.</text>
</comment>
<evidence type="ECO:0000313" key="7">
    <source>
        <dbReference type="EMBL" id="PTQ52769.1"/>
    </source>
</evidence>
<dbReference type="InterPro" id="IPR030374">
    <property type="entry name" value="PABS"/>
</dbReference>
<comment type="caution">
    <text evidence="4">Lacks conserved residue(s) required for the propagation of feature annotation.</text>
</comment>
<comment type="catalytic activity">
    <reaction evidence="4">
        <text>S-adenosyl 3-(methylsulfanyl)propylamine + putrescine = S-methyl-5'-thioadenosine + spermidine + H(+)</text>
        <dbReference type="Rhea" id="RHEA:12721"/>
        <dbReference type="ChEBI" id="CHEBI:15378"/>
        <dbReference type="ChEBI" id="CHEBI:17509"/>
        <dbReference type="ChEBI" id="CHEBI:57443"/>
        <dbReference type="ChEBI" id="CHEBI:57834"/>
        <dbReference type="ChEBI" id="CHEBI:326268"/>
        <dbReference type="EC" id="2.5.1.16"/>
    </reaction>
</comment>
<dbReference type="InterPro" id="IPR001045">
    <property type="entry name" value="Spermi_synthase"/>
</dbReference>
<gene>
    <name evidence="4" type="primary">speE</name>
    <name evidence="7" type="ORF">HSCHL_0033</name>
</gene>
<protein>
    <recommendedName>
        <fullName evidence="4">Polyamine aminopropyltransferase</fullName>
    </recommendedName>
    <alternativeName>
        <fullName evidence="4">Putrescine aminopropyltransferase</fullName>
        <shortName evidence="4">PAPT</shortName>
    </alternativeName>
    <alternativeName>
        <fullName evidence="4">Spermidine synthase</fullName>
        <shortName evidence="4">SPDS</shortName>
        <shortName evidence="4">SPDSY</shortName>
        <ecNumber evidence="4">2.5.1.16</ecNumber>
    </alternativeName>
</protein>
<dbReference type="NCBIfam" id="NF002010">
    <property type="entry name" value="PRK00811.1"/>
    <property type="match status" value="1"/>
</dbReference>
<comment type="pathway">
    <text evidence="4">Amine and polyamine biosynthesis; spermidine biosynthesis; spermidine from putrescine: step 1/1.</text>
</comment>
<comment type="subunit">
    <text evidence="4">Homodimer or homotetramer.</text>
</comment>
<evidence type="ECO:0000256" key="1">
    <source>
        <dbReference type="ARBA" id="ARBA00007867"/>
    </source>
</evidence>
<feature type="binding site" evidence="4">
    <location>
        <position position="107"/>
    </location>
    <ligand>
        <name>spermidine</name>
        <dbReference type="ChEBI" id="CHEBI:57834"/>
    </ligand>
</feature>
<dbReference type="GO" id="GO:0005829">
    <property type="term" value="C:cytosol"/>
    <property type="evidence" value="ECO:0007669"/>
    <property type="project" value="TreeGrafter"/>
</dbReference>
<dbReference type="GO" id="GO:0004766">
    <property type="term" value="F:spermidine synthase activity"/>
    <property type="evidence" value="ECO:0007669"/>
    <property type="project" value="UniProtKB-UniRule"/>
</dbReference>
<dbReference type="NCBIfam" id="TIGR00417">
    <property type="entry name" value="speE"/>
    <property type="match status" value="1"/>
</dbReference>
<dbReference type="InterPro" id="IPR029063">
    <property type="entry name" value="SAM-dependent_MTases_sf"/>
</dbReference>
<feature type="binding site" evidence="4">
    <location>
        <begin position="158"/>
        <end position="159"/>
    </location>
    <ligand>
        <name>S-methyl-5'-thioadenosine</name>
        <dbReference type="ChEBI" id="CHEBI:17509"/>
    </ligand>
</feature>
<feature type="binding site" evidence="4">
    <location>
        <position position="183"/>
    </location>
    <ligand>
        <name>S-methyl-5'-thioadenosine</name>
        <dbReference type="ChEBI" id="CHEBI:17509"/>
    </ligand>
</feature>
<keyword evidence="2 4" id="KW-0808">Transferase</keyword>
<dbReference type="HAMAP" id="MF_00198">
    <property type="entry name" value="Spermidine_synth"/>
    <property type="match status" value="1"/>
</dbReference>
<dbReference type="CDD" id="cd02440">
    <property type="entry name" value="AdoMet_MTases"/>
    <property type="match status" value="1"/>
</dbReference>
<dbReference type="Pfam" id="PF01564">
    <property type="entry name" value="Spermine_synth"/>
    <property type="match status" value="1"/>
</dbReference>
<feature type="domain" description="PABS" evidence="6">
    <location>
        <begin position="24"/>
        <end position="256"/>
    </location>
</feature>
<dbReference type="PROSITE" id="PS51006">
    <property type="entry name" value="PABS_2"/>
    <property type="match status" value="1"/>
</dbReference>
<comment type="function">
    <text evidence="4">Catalyzes the irreversible transfer of a propylamine group from the amino donor S-adenosylmethioninamine (decarboxy-AdoMet) to putrescine (1,4-diaminobutane) to yield spermidine.</text>
</comment>
<evidence type="ECO:0000256" key="5">
    <source>
        <dbReference type="PROSITE-ProRule" id="PRU00354"/>
    </source>
</evidence>
<sequence>MPMRRKKGDEMNRLPKHLTRLGGELWLTDDEPGLLTSVRITDVLFEAQSPFQHVMIADTVPFGRALILDGIIQTTVAEGFIYNEMIAHVPLSVHPRAERVLIIGGGDLGAAREVLKYPFVRSVDLVEIDQTVVEASRRYLPEIAGEALDPRLRLHFEDGARFAARADGPYDVIIVDAADPIGPATVLFESPFYEALARLLAEDGLLVAQTDSPFHHPETARRTLRALEALFPIVRPYLAVVPSYPSGLWLFTLASRRYEAVRPLDPGIRTRYATTDVMRAAFALPPYVVERIRPEGPSG</sequence>
<dbReference type="Gene3D" id="2.30.140.10">
    <property type="entry name" value="Spermidine synthase, tetramerisation domain"/>
    <property type="match status" value="1"/>
</dbReference>
<evidence type="ECO:0000256" key="2">
    <source>
        <dbReference type="ARBA" id="ARBA00022679"/>
    </source>
</evidence>
<proteinExistence type="inferred from homology"/>
<dbReference type="Proteomes" id="UP000244180">
    <property type="component" value="Unassembled WGS sequence"/>
</dbReference>
<feature type="active site" description="Proton acceptor" evidence="4 5">
    <location>
        <position position="176"/>
    </location>
</feature>
<feature type="binding site" evidence="4">
    <location>
        <position position="52"/>
    </location>
    <ligand>
        <name>S-methyl-5'-thioadenosine</name>
        <dbReference type="ChEBI" id="CHEBI:17509"/>
    </ligand>
</feature>
<organism evidence="7 8">
    <name type="scientific">Hydrogenibacillus schlegelii</name>
    <name type="common">Bacillus schlegelii</name>
    <dbReference type="NCBI Taxonomy" id="1484"/>
    <lineage>
        <taxon>Bacteria</taxon>
        <taxon>Bacillati</taxon>
        <taxon>Bacillota</taxon>
        <taxon>Bacilli</taxon>
        <taxon>Bacillales</taxon>
        <taxon>Bacillales Family X. Incertae Sedis</taxon>
        <taxon>Hydrogenibacillus</taxon>
    </lineage>
</organism>
<dbReference type="PANTHER" id="PTHR11558:SF11">
    <property type="entry name" value="SPERMIDINE SYNTHASE"/>
    <property type="match status" value="1"/>
</dbReference>
<dbReference type="InterPro" id="IPR035246">
    <property type="entry name" value="Spermidine_synt_N"/>
</dbReference>
<evidence type="ECO:0000313" key="8">
    <source>
        <dbReference type="Proteomes" id="UP000244180"/>
    </source>
</evidence>
<comment type="similarity">
    <text evidence="1 4">Belongs to the spermidine/spermine synthase family.</text>
</comment>
<dbReference type="InterPro" id="IPR037163">
    <property type="entry name" value="Spermidine_synt_N_sf"/>
</dbReference>
<keyword evidence="4" id="KW-0745">Spermidine biosynthesis</keyword>
<dbReference type="UniPathway" id="UPA00248">
    <property type="reaction ID" value="UER00314"/>
</dbReference>
<dbReference type="AlphaFoldDB" id="A0A2T5G9B1"/>
<name>A0A2T5G9B1_HYDSH</name>
<dbReference type="GO" id="GO:0008295">
    <property type="term" value="P:spermidine biosynthetic process"/>
    <property type="evidence" value="ECO:0007669"/>
    <property type="project" value="UniProtKB-UniRule"/>
</dbReference>